<dbReference type="EC" id="2.4.2.7" evidence="7 12"/>
<evidence type="ECO:0000313" key="14">
    <source>
        <dbReference type="EMBL" id="MPV85470.1"/>
    </source>
</evidence>
<evidence type="ECO:0000256" key="2">
    <source>
        <dbReference type="ARBA" id="ARBA00003968"/>
    </source>
</evidence>
<dbReference type="InterPro" id="IPR029057">
    <property type="entry name" value="PRTase-like"/>
</dbReference>
<evidence type="ECO:0000256" key="7">
    <source>
        <dbReference type="ARBA" id="ARBA00011893"/>
    </source>
</evidence>
<dbReference type="CDD" id="cd06223">
    <property type="entry name" value="PRTases_typeI"/>
    <property type="match status" value="1"/>
</dbReference>
<dbReference type="InterPro" id="IPR000836">
    <property type="entry name" value="PRTase_dom"/>
</dbReference>
<evidence type="ECO:0000256" key="9">
    <source>
        <dbReference type="ARBA" id="ARBA00022676"/>
    </source>
</evidence>
<dbReference type="NCBIfam" id="NF002636">
    <property type="entry name" value="PRK02304.1-5"/>
    <property type="match status" value="1"/>
</dbReference>
<evidence type="ECO:0000256" key="1">
    <source>
        <dbReference type="ARBA" id="ARBA00000868"/>
    </source>
</evidence>
<dbReference type="GO" id="GO:0044209">
    <property type="term" value="P:AMP salvage"/>
    <property type="evidence" value="ECO:0007669"/>
    <property type="project" value="UniProtKB-UniRule"/>
</dbReference>
<comment type="pathway">
    <text evidence="4 12">Purine metabolism; AMP biosynthesis via salvage pathway; AMP from adenine: step 1/1.</text>
</comment>
<protein>
    <recommendedName>
        <fullName evidence="7 12">Adenine phosphoribosyltransferase</fullName>
        <shortName evidence="12">APRT</shortName>
        <ecNumber evidence="7 12">2.4.2.7</ecNumber>
    </recommendedName>
</protein>
<comment type="function">
    <text evidence="2 12">Catalyzes a salvage reaction resulting in the formation of AMP, that is energically less costly than de novo synthesis.</text>
</comment>
<evidence type="ECO:0000256" key="11">
    <source>
        <dbReference type="ARBA" id="ARBA00022726"/>
    </source>
</evidence>
<evidence type="ECO:0000256" key="6">
    <source>
        <dbReference type="ARBA" id="ARBA00011738"/>
    </source>
</evidence>
<keyword evidence="15" id="KW-1185">Reference proteome</keyword>
<dbReference type="PANTHER" id="PTHR32315:SF3">
    <property type="entry name" value="ADENINE PHOSPHORIBOSYLTRANSFERASE"/>
    <property type="match status" value="1"/>
</dbReference>
<dbReference type="AlphaFoldDB" id="A0A6N7EVA8"/>
<dbReference type="PANTHER" id="PTHR32315">
    <property type="entry name" value="ADENINE PHOSPHORIBOSYLTRANSFERASE"/>
    <property type="match status" value="1"/>
</dbReference>
<evidence type="ECO:0000256" key="10">
    <source>
        <dbReference type="ARBA" id="ARBA00022679"/>
    </source>
</evidence>
<evidence type="ECO:0000256" key="8">
    <source>
        <dbReference type="ARBA" id="ARBA00022490"/>
    </source>
</evidence>
<comment type="catalytic activity">
    <reaction evidence="1 12">
        <text>AMP + diphosphate = 5-phospho-alpha-D-ribose 1-diphosphate + adenine</text>
        <dbReference type="Rhea" id="RHEA:16609"/>
        <dbReference type="ChEBI" id="CHEBI:16708"/>
        <dbReference type="ChEBI" id="CHEBI:33019"/>
        <dbReference type="ChEBI" id="CHEBI:58017"/>
        <dbReference type="ChEBI" id="CHEBI:456215"/>
        <dbReference type="EC" id="2.4.2.7"/>
    </reaction>
</comment>
<evidence type="ECO:0000313" key="15">
    <source>
        <dbReference type="Proteomes" id="UP000471298"/>
    </source>
</evidence>
<dbReference type="GO" id="GO:0002055">
    <property type="term" value="F:adenine binding"/>
    <property type="evidence" value="ECO:0007669"/>
    <property type="project" value="TreeGrafter"/>
</dbReference>
<dbReference type="EMBL" id="WHNW01000002">
    <property type="protein sequence ID" value="MPV85470.1"/>
    <property type="molecule type" value="Genomic_DNA"/>
</dbReference>
<sequence length="179" mass="19799">MQTKFWHDYILHIPDYPKPGVDFKDITPLIADAAAYQQVIDAMADYCTQNNLQPDQLVCPEARGFMFAPALAYRLGVGFLPLRKPGKLPRQTAFTHYELEYGTDELHIHRDDIVAGKRIVIVDDVLATGGTVAASVALLQSLGANVVACLFVMSIDALGGQQRIQSQHPNTIVHALKHY</sequence>
<dbReference type="GO" id="GO:0003999">
    <property type="term" value="F:adenine phosphoribosyltransferase activity"/>
    <property type="evidence" value="ECO:0007669"/>
    <property type="project" value="UniProtKB-UniRule"/>
</dbReference>
<dbReference type="HAMAP" id="MF_00004">
    <property type="entry name" value="Aden_phosphoribosyltr"/>
    <property type="match status" value="1"/>
</dbReference>
<dbReference type="GO" id="GO:0006166">
    <property type="term" value="P:purine ribonucleoside salvage"/>
    <property type="evidence" value="ECO:0007669"/>
    <property type="project" value="UniProtKB-UniRule"/>
</dbReference>
<evidence type="ECO:0000256" key="12">
    <source>
        <dbReference type="HAMAP-Rule" id="MF_00004"/>
    </source>
</evidence>
<comment type="caution">
    <text evidence="14">The sequence shown here is derived from an EMBL/GenBank/DDBJ whole genome shotgun (WGS) entry which is preliminary data.</text>
</comment>
<gene>
    <name evidence="12" type="primary">apt</name>
    <name evidence="14" type="ORF">GCU85_01810</name>
</gene>
<dbReference type="GO" id="GO:0005737">
    <property type="term" value="C:cytoplasm"/>
    <property type="evidence" value="ECO:0007669"/>
    <property type="project" value="UniProtKB-SubCell"/>
</dbReference>
<dbReference type="InterPro" id="IPR005764">
    <property type="entry name" value="Ade_phspho_trans"/>
</dbReference>
<dbReference type="NCBIfam" id="NF002634">
    <property type="entry name" value="PRK02304.1-3"/>
    <property type="match status" value="1"/>
</dbReference>
<dbReference type="NCBIfam" id="TIGR01090">
    <property type="entry name" value="apt"/>
    <property type="match status" value="1"/>
</dbReference>
<comment type="subcellular location">
    <subcellularLocation>
        <location evidence="3 12">Cytoplasm</location>
    </subcellularLocation>
</comment>
<dbReference type="GO" id="GO:0006168">
    <property type="term" value="P:adenine salvage"/>
    <property type="evidence" value="ECO:0007669"/>
    <property type="project" value="InterPro"/>
</dbReference>
<dbReference type="FunFam" id="3.40.50.2020:FF:000004">
    <property type="entry name" value="Adenine phosphoribosyltransferase"/>
    <property type="match status" value="1"/>
</dbReference>
<feature type="domain" description="Phosphoribosyltransferase" evidence="13">
    <location>
        <begin position="35"/>
        <end position="153"/>
    </location>
</feature>
<proteinExistence type="inferred from homology"/>
<keyword evidence="9 12" id="KW-0328">Glycosyltransferase</keyword>
<dbReference type="Gene3D" id="3.40.50.2020">
    <property type="match status" value="1"/>
</dbReference>
<keyword evidence="10 12" id="KW-0808">Transferase</keyword>
<reference evidence="14 15" key="1">
    <citation type="submission" date="2019-10" db="EMBL/GenBank/DDBJ databases">
        <title>Cardiobacteriales fam. a chemoheterotrophic member of the order Cardiobacteriales, and proposal of Cardiobacteriales fam. nov.</title>
        <authorList>
            <person name="Wang C."/>
        </authorList>
    </citation>
    <scope>NUCLEOTIDE SEQUENCE [LARGE SCALE GENOMIC DNA]</scope>
    <source>
        <strain evidence="14 15">ML27</strain>
    </source>
</reference>
<organism evidence="14 15">
    <name type="scientific">Ostreibacterium oceani</name>
    <dbReference type="NCBI Taxonomy" id="2654998"/>
    <lineage>
        <taxon>Bacteria</taxon>
        <taxon>Pseudomonadati</taxon>
        <taxon>Pseudomonadota</taxon>
        <taxon>Gammaproteobacteria</taxon>
        <taxon>Cardiobacteriales</taxon>
        <taxon>Ostreibacteriaceae</taxon>
        <taxon>Ostreibacterium</taxon>
    </lineage>
</organism>
<accession>A0A6N7EVA8</accession>
<dbReference type="RefSeq" id="WP_152808758.1">
    <property type="nucleotide sequence ID" value="NZ_WHNW01000002.1"/>
</dbReference>
<dbReference type="InterPro" id="IPR050054">
    <property type="entry name" value="UPRTase/APRTase"/>
</dbReference>
<keyword evidence="8 12" id="KW-0963">Cytoplasm</keyword>
<dbReference type="FunCoup" id="A0A6N7EVA8">
    <property type="interactions" value="370"/>
</dbReference>
<evidence type="ECO:0000256" key="5">
    <source>
        <dbReference type="ARBA" id="ARBA00008391"/>
    </source>
</evidence>
<dbReference type="UniPathway" id="UPA00588">
    <property type="reaction ID" value="UER00646"/>
</dbReference>
<comment type="subunit">
    <text evidence="6 12">Homodimer.</text>
</comment>
<dbReference type="InParanoid" id="A0A6N7EVA8"/>
<keyword evidence="11 12" id="KW-0660">Purine salvage</keyword>
<evidence type="ECO:0000256" key="3">
    <source>
        <dbReference type="ARBA" id="ARBA00004496"/>
    </source>
</evidence>
<dbReference type="SUPFAM" id="SSF53271">
    <property type="entry name" value="PRTase-like"/>
    <property type="match status" value="1"/>
</dbReference>
<name>A0A6N7EVA8_9GAMM</name>
<evidence type="ECO:0000259" key="13">
    <source>
        <dbReference type="Pfam" id="PF00156"/>
    </source>
</evidence>
<dbReference type="GO" id="GO:0016208">
    <property type="term" value="F:AMP binding"/>
    <property type="evidence" value="ECO:0007669"/>
    <property type="project" value="TreeGrafter"/>
</dbReference>
<dbReference type="Pfam" id="PF00156">
    <property type="entry name" value="Pribosyltran"/>
    <property type="match status" value="1"/>
</dbReference>
<dbReference type="Proteomes" id="UP000471298">
    <property type="component" value="Unassembled WGS sequence"/>
</dbReference>
<evidence type="ECO:0000256" key="4">
    <source>
        <dbReference type="ARBA" id="ARBA00004659"/>
    </source>
</evidence>
<comment type="similarity">
    <text evidence="5 12">Belongs to the purine/pyrimidine phosphoribosyltransferase family.</text>
</comment>